<dbReference type="AlphaFoldDB" id="A0A8S7YE12"/>
<name>A0A8S7YE12_ECOLX</name>
<accession>A0A8S7YE12</accession>
<comment type="caution">
    <text evidence="1">The sequence shown here is derived from an EMBL/GenBank/DDBJ whole genome shotgun (WGS) entry which is preliminary data.</text>
</comment>
<organism evidence="1 2">
    <name type="scientific">Escherichia coli</name>
    <dbReference type="NCBI Taxonomy" id="562"/>
    <lineage>
        <taxon>Bacteria</taxon>
        <taxon>Pseudomonadati</taxon>
        <taxon>Pseudomonadota</taxon>
        <taxon>Gammaproteobacteria</taxon>
        <taxon>Enterobacterales</taxon>
        <taxon>Enterobacteriaceae</taxon>
        <taxon>Escherichia</taxon>
    </lineage>
</organism>
<proteinExistence type="predicted"/>
<evidence type="ECO:0000313" key="2">
    <source>
        <dbReference type="Proteomes" id="UP000519182"/>
    </source>
</evidence>
<dbReference type="RefSeq" id="WP_001398513.1">
    <property type="nucleotide sequence ID" value="NZ_CP023348.1"/>
</dbReference>
<dbReference type="Proteomes" id="UP000519182">
    <property type="component" value="Unassembled WGS sequence"/>
</dbReference>
<protein>
    <submittedName>
        <fullName evidence="1">Uncharacterized protein</fullName>
    </submittedName>
</protein>
<dbReference type="EMBL" id="AATJYL010000098">
    <property type="protein sequence ID" value="EFM1448643.1"/>
    <property type="molecule type" value="Genomic_DNA"/>
</dbReference>
<gene>
    <name evidence="1" type="ORF">HEP34_005110</name>
</gene>
<sequence length="131" mass="14621">MTNIEKLEKIGCELFGPNWITPVSRMLEINESTIRRWLTGKARPSVTIANELPGAIEKKFQEAIAFASADKVSGDSIDVATIERIVDSCEYADEQERKSAIDAVNNAICETTYLSNLYQIAQNIARGYRGY</sequence>
<evidence type="ECO:0000313" key="1">
    <source>
        <dbReference type="EMBL" id="EFM1448643.1"/>
    </source>
</evidence>
<reference evidence="1 2" key="1">
    <citation type="submission" date="2020-04" db="EMBL/GenBank/DDBJ databases">
        <authorList>
            <consortium name="GenomeTrakr network: Whole genome sequencing for foodborne pathogen traceback"/>
        </authorList>
    </citation>
    <scope>NUCLEOTIDE SEQUENCE [LARGE SCALE GENOMIC DNA]</scope>
    <source>
        <strain evidence="1 2">PSU-2464</strain>
    </source>
</reference>